<evidence type="ECO:0000313" key="2">
    <source>
        <dbReference type="Proteomes" id="UP000265020"/>
    </source>
</evidence>
<keyword evidence="2" id="KW-1185">Reference proteome</keyword>
<dbReference type="Ensembl" id="ENSCVAT00000001260.1">
    <property type="protein sequence ID" value="ENSCVAP00000025590.1"/>
    <property type="gene ID" value="ENSCVAG00000010508.1"/>
</dbReference>
<dbReference type="Proteomes" id="UP000265020">
    <property type="component" value="Unassembled WGS sequence"/>
</dbReference>
<reference evidence="1" key="1">
    <citation type="submission" date="2025-08" db="UniProtKB">
        <authorList>
            <consortium name="Ensembl"/>
        </authorList>
    </citation>
    <scope>IDENTIFICATION</scope>
</reference>
<dbReference type="AlphaFoldDB" id="A0A3Q2GGW1"/>
<name>A0A3Q2GGW1_CYPVA</name>
<accession>A0A3Q2GGW1</accession>
<evidence type="ECO:0000313" key="1">
    <source>
        <dbReference type="Ensembl" id="ENSCVAP00000025590.1"/>
    </source>
</evidence>
<protein>
    <submittedName>
        <fullName evidence="1">Uncharacterized protein</fullName>
    </submittedName>
</protein>
<sequence>MALCYNKGCGEKFDPSKNKDGEILPTSAPSLSYLGLLNILVTDFLHLSCGAPPELEEASWLHLFRRPASCNMELYSHR</sequence>
<organism evidence="1 2">
    <name type="scientific">Cyprinodon variegatus</name>
    <name type="common">Sheepshead minnow</name>
    <dbReference type="NCBI Taxonomy" id="28743"/>
    <lineage>
        <taxon>Eukaryota</taxon>
        <taxon>Metazoa</taxon>
        <taxon>Chordata</taxon>
        <taxon>Craniata</taxon>
        <taxon>Vertebrata</taxon>
        <taxon>Euteleostomi</taxon>
        <taxon>Actinopterygii</taxon>
        <taxon>Neopterygii</taxon>
        <taxon>Teleostei</taxon>
        <taxon>Neoteleostei</taxon>
        <taxon>Acanthomorphata</taxon>
        <taxon>Ovalentaria</taxon>
        <taxon>Atherinomorphae</taxon>
        <taxon>Cyprinodontiformes</taxon>
        <taxon>Cyprinodontidae</taxon>
        <taxon>Cyprinodon</taxon>
    </lineage>
</organism>
<reference evidence="1" key="2">
    <citation type="submission" date="2025-09" db="UniProtKB">
        <authorList>
            <consortium name="Ensembl"/>
        </authorList>
    </citation>
    <scope>IDENTIFICATION</scope>
</reference>
<proteinExistence type="predicted"/>